<dbReference type="Proteomes" id="UP000068210">
    <property type="component" value="Chromosome"/>
</dbReference>
<evidence type="ECO:0000256" key="6">
    <source>
        <dbReference type="ARBA" id="ARBA00020337"/>
    </source>
</evidence>
<dbReference type="PANTHER" id="PTHR11054:SF0">
    <property type="entry name" value="6-PHOSPHOGLUCONOLACTONASE"/>
    <property type="match status" value="1"/>
</dbReference>
<evidence type="ECO:0000256" key="2">
    <source>
        <dbReference type="ARBA" id="ARBA00002681"/>
    </source>
</evidence>
<evidence type="ECO:0000256" key="7">
    <source>
        <dbReference type="RuleBase" id="RU365095"/>
    </source>
</evidence>
<dbReference type="NCBIfam" id="TIGR01198">
    <property type="entry name" value="pgl"/>
    <property type="match status" value="1"/>
</dbReference>
<sequence length="238" mass="25016">MSIHAVGLPPGIATHELADAEGLAAAMARQVADVLRAAIDTQGRATLVVSGGRSPVAFFERLAEQALDWQRVTIGLADERWVPLGHPDSNAGLVERHLLRGQAAQAQFVGLYRPAESLEAAAQLADAALAGLPQPIDVLVLGMGEDGHTASLFPGSPNLAAALDPACPRRCLPMLAPSVPHQRLTLSLPLLAAARLTLLQIQGGAKLATLRAALAGEDVLQMPIRAFLHSPLEVYWCP</sequence>
<dbReference type="HOGENOM" id="CLU_053947_2_1_6"/>
<dbReference type="STRING" id="1328314.Achr_27060"/>
<evidence type="ECO:0000256" key="5">
    <source>
        <dbReference type="ARBA" id="ARBA00013198"/>
    </source>
</evidence>
<dbReference type="InterPro" id="IPR006148">
    <property type="entry name" value="Glc/Gal-6P_isomerase"/>
</dbReference>
<evidence type="ECO:0000256" key="1">
    <source>
        <dbReference type="ARBA" id="ARBA00000832"/>
    </source>
</evidence>
<dbReference type="Pfam" id="PF01182">
    <property type="entry name" value="Glucosamine_iso"/>
    <property type="match status" value="1"/>
</dbReference>
<protein>
    <recommendedName>
        <fullName evidence="6 7">6-phosphogluconolactonase</fullName>
        <shortName evidence="7">6PGL</shortName>
        <ecNumber evidence="5 7">3.1.1.31</ecNumber>
    </recommendedName>
</protein>
<reference evidence="9 10" key="1">
    <citation type="journal article" date="2015" name="PLoS ONE">
        <title>Azotobacter Genomes: The Genome of Azotobacter chroococcum NCIMB 8003 (ATCC 4412).</title>
        <authorList>
            <person name="Robson R.L."/>
            <person name="Jones R."/>
            <person name="Robson R.M."/>
            <person name="Schwartz A."/>
            <person name="Richardson T.H."/>
        </authorList>
    </citation>
    <scope>NUCLEOTIDE SEQUENCE [LARGE SCALE GENOMIC DNA]</scope>
    <source>
        <strain evidence="9 10">NCIMB 8003</strain>
    </source>
</reference>
<evidence type="ECO:0000313" key="9">
    <source>
        <dbReference type="EMBL" id="AJE22132.1"/>
    </source>
</evidence>
<comment type="pathway">
    <text evidence="3 7">Carbohydrate degradation; pentose phosphate pathway; D-ribulose 5-phosphate from D-glucose 6-phosphate (oxidative stage): step 2/3.</text>
</comment>
<keyword evidence="7" id="KW-0378">Hydrolase</keyword>
<dbReference type="Gene3D" id="3.40.50.1360">
    <property type="match status" value="1"/>
</dbReference>
<dbReference type="PANTHER" id="PTHR11054">
    <property type="entry name" value="6-PHOSPHOGLUCONOLACTONASE"/>
    <property type="match status" value="1"/>
</dbReference>
<comment type="catalytic activity">
    <reaction evidence="1 7">
        <text>6-phospho-D-glucono-1,5-lactone + H2O = 6-phospho-D-gluconate + H(+)</text>
        <dbReference type="Rhea" id="RHEA:12556"/>
        <dbReference type="ChEBI" id="CHEBI:15377"/>
        <dbReference type="ChEBI" id="CHEBI:15378"/>
        <dbReference type="ChEBI" id="CHEBI:57955"/>
        <dbReference type="ChEBI" id="CHEBI:58759"/>
        <dbReference type="EC" id="3.1.1.31"/>
    </reaction>
</comment>
<proteinExistence type="inferred from homology"/>
<dbReference type="CDD" id="cd01400">
    <property type="entry name" value="6PGL"/>
    <property type="match status" value="1"/>
</dbReference>
<evidence type="ECO:0000313" key="10">
    <source>
        <dbReference type="Proteomes" id="UP000068210"/>
    </source>
</evidence>
<gene>
    <name evidence="7" type="primary">pgl</name>
    <name evidence="9" type="ORF">Achr_27060</name>
</gene>
<name>A0A0C4WUK2_9GAMM</name>
<dbReference type="InterPro" id="IPR005900">
    <property type="entry name" value="6-phosphogluconolactonase_DevB"/>
</dbReference>
<dbReference type="RefSeq" id="WP_039805203.1">
    <property type="nucleotide sequence ID" value="NZ_CP010415.1"/>
</dbReference>
<dbReference type="UniPathway" id="UPA00115">
    <property type="reaction ID" value="UER00409"/>
</dbReference>
<dbReference type="EC" id="3.1.1.31" evidence="5 7"/>
<dbReference type="InterPro" id="IPR039104">
    <property type="entry name" value="6PGL"/>
</dbReference>
<evidence type="ECO:0000259" key="8">
    <source>
        <dbReference type="Pfam" id="PF01182"/>
    </source>
</evidence>
<keyword evidence="10" id="KW-1185">Reference proteome</keyword>
<organism evidence="9 10">
    <name type="scientific">Azotobacter chroococcum NCIMB 8003</name>
    <dbReference type="NCBI Taxonomy" id="1328314"/>
    <lineage>
        <taxon>Bacteria</taxon>
        <taxon>Pseudomonadati</taxon>
        <taxon>Pseudomonadota</taxon>
        <taxon>Gammaproteobacteria</taxon>
        <taxon>Pseudomonadales</taxon>
        <taxon>Pseudomonadaceae</taxon>
        <taxon>Azotobacter</taxon>
    </lineage>
</organism>
<dbReference type="GO" id="GO:0006098">
    <property type="term" value="P:pentose-phosphate shunt"/>
    <property type="evidence" value="ECO:0007669"/>
    <property type="project" value="UniProtKB-UniPathway"/>
</dbReference>
<accession>A0A0C4WUK2</accession>
<evidence type="ECO:0000256" key="4">
    <source>
        <dbReference type="ARBA" id="ARBA00010662"/>
    </source>
</evidence>
<evidence type="ECO:0000256" key="3">
    <source>
        <dbReference type="ARBA" id="ARBA00004961"/>
    </source>
</evidence>
<dbReference type="GO" id="GO:0005975">
    <property type="term" value="P:carbohydrate metabolic process"/>
    <property type="evidence" value="ECO:0007669"/>
    <property type="project" value="UniProtKB-UniRule"/>
</dbReference>
<dbReference type="SUPFAM" id="SSF100950">
    <property type="entry name" value="NagB/RpiA/CoA transferase-like"/>
    <property type="match status" value="1"/>
</dbReference>
<dbReference type="InterPro" id="IPR037171">
    <property type="entry name" value="NagB/RpiA_transferase-like"/>
</dbReference>
<comment type="similarity">
    <text evidence="4 7">Belongs to the glucosamine/galactosamine-6-phosphate isomerase family. 6-phosphogluconolactonase subfamily.</text>
</comment>
<dbReference type="KEGG" id="acx:Achr_27060"/>
<dbReference type="EMBL" id="CP010415">
    <property type="protein sequence ID" value="AJE22132.1"/>
    <property type="molecule type" value="Genomic_DNA"/>
</dbReference>
<feature type="domain" description="Glucosamine/galactosamine-6-phosphate isomerase" evidence="8">
    <location>
        <begin position="19"/>
        <end position="236"/>
    </location>
</feature>
<dbReference type="GO" id="GO:0017057">
    <property type="term" value="F:6-phosphogluconolactonase activity"/>
    <property type="evidence" value="ECO:0007669"/>
    <property type="project" value="UniProtKB-UniRule"/>
</dbReference>
<dbReference type="AlphaFoldDB" id="A0A0C4WUK2"/>
<comment type="function">
    <text evidence="2 7">Hydrolysis of 6-phosphogluconolactone to 6-phosphogluconate.</text>
</comment>